<protein>
    <submittedName>
        <fullName evidence="1">Uncharacterized protein</fullName>
    </submittedName>
</protein>
<dbReference type="EMBL" id="LAJE02000044">
    <property type="protein sequence ID" value="OEO32932.1"/>
    <property type="molecule type" value="Genomic_DNA"/>
</dbReference>
<gene>
    <name evidence="1" type="ORF">VW23_008950</name>
</gene>
<reference evidence="1 2" key="1">
    <citation type="journal article" date="2015" name="Genome Announc.">
        <title>Genome Assemblies of Three Soil-Associated Devosia species: D. insulae, D. limi, and D. soli.</title>
        <authorList>
            <person name="Hassan Y.I."/>
            <person name="Lepp D."/>
            <person name="Zhou T."/>
        </authorList>
    </citation>
    <scope>NUCLEOTIDE SEQUENCE [LARGE SCALE GENOMIC DNA]</scope>
    <source>
        <strain evidence="1 2">DS-56</strain>
    </source>
</reference>
<dbReference type="Proteomes" id="UP000095463">
    <property type="component" value="Unassembled WGS sequence"/>
</dbReference>
<comment type="caution">
    <text evidence="1">The sequence shown here is derived from an EMBL/GenBank/DDBJ whole genome shotgun (WGS) entry which is preliminary data.</text>
</comment>
<name>A0A1E5XWH9_9HYPH</name>
<evidence type="ECO:0000313" key="2">
    <source>
        <dbReference type="Proteomes" id="UP000095463"/>
    </source>
</evidence>
<organism evidence="1 2">
    <name type="scientific">Devosia insulae DS-56</name>
    <dbReference type="NCBI Taxonomy" id="1116389"/>
    <lineage>
        <taxon>Bacteria</taxon>
        <taxon>Pseudomonadati</taxon>
        <taxon>Pseudomonadota</taxon>
        <taxon>Alphaproteobacteria</taxon>
        <taxon>Hyphomicrobiales</taxon>
        <taxon>Devosiaceae</taxon>
        <taxon>Devosia</taxon>
    </lineage>
</organism>
<proteinExistence type="predicted"/>
<keyword evidence="2" id="KW-1185">Reference proteome</keyword>
<evidence type="ECO:0000313" key="1">
    <source>
        <dbReference type="EMBL" id="OEO32932.1"/>
    </source>
</evidence>
<sequence>MLSRKKAMLAAHLVDAYADRLFSARAEPAADVLEFRAGLASVHPALATIFDLVAGRVELITEAVEVPLAEYSKLGVEDFMVSLYNGHTVQRLRIVGPDGSRQDVHEVLAGAVEALM</sequence>
<dbReference type="AlphaFoldDB" id="A0A1E5XWH9"/>
<accession>A0A1E5XWH9</accession>